<comment type="caution">
    <text evidence="1">The sequence shown here is derived from an EMBL/GenBank/DDBJ whole genome shotgun (WGS) entry which is preliminary data.</text>
</comment>
<reference evidence="1" key="1">
    <citation type="journal article" date="2023" name="Mol. Phylogenet. Evol.">
        <title>Genome-scale phylogeny and comparative genomics of the fungal order Sordariales.</title>
        <authorList>
            <person name="Hensen N."/>
            <person name="Bonometti L."/>
            <person name="Westerberg I."/>
            <person name="Brannstrom I.O."/>
            <person name="Guillou S."/>
            <person name="Cros-Aarteil S."/>
            <person name="Calhoun S."/>
            <person name="Haridas S."/>
            <person name="Kuo A."/>
            <person name="Mondo S."/>
            <person name="Pangilinan J."/>
            <person name="Riley R."/>
            <person name="LaButti K."/>
            <person name="Andreopoulos B."/>
            <person name="Lipzen A."/>
            <person name="Chen C."/>
            <person name="Yan M."/>
            <person name="Daum C."/>
            <person name="Ng V."/>
            <person name="Clum A."/>
            <person name="Steindorff A."/>
            <person name="Ohm R.A."/>
            <person name="Martin F."/>
            <person name="Silar P."/>
            <person name="Natvig D.O."/>
            <person name="Lalanne C."/>
            <person name="Gautier V."/>
            <person name="Ament-Velasquez S.L."/>
            <person name="Kruys A."/>
            <person name="Hutchinson M.I."/>
            <person name="Powell A.J."/>
            <person name="Barry K."/>
            <person name="Miller A.N."/>
            <person name="Grigoriev I.V."/>
            <person name="Debuchy R."/>
            <person name="Gladieux P."/>
            <person name="Hiltunen Thoren M."/>
            <person name="Johannesson H."/>
        </authorList>
    </citation>
    <scope>NUCLEOTIDE SEQUENCE</scope>
    <source>
        <strain evidence="1">CBS 757.83</strain>
    </source>
</reference>
<accession>A0AAN6Q0K5</accession>
<dbReference type="EMBL" id="MU863655">
    <property type="protein sequence ID" value="KAK4098791.1"/>
    <property type="molecule type" value="Genomic_DNA"/>
</dbReference>
<name>A0AAN6Q0K5_9PEZI</name>
<protein>
    <submittedName>
        <fullName evidence="1">Uncharacterized protein</fullName>
    </submittedName>
</protein>
<gene>
    <name evidence="1" type="ORF">N658DRAFT_210026</name>
</gene>
<evidence type="ECO:0000313" key="1">
    <source>
        <dbReference type="EMBL" id="KAK4098791.1"/>
    </source>
</evidence>
<dbReference type="AlphaFoldDB" id="A0AAN6Q0K5"/>
<sequence length="88" mass="9724">MWIQGCSVPRYGPHLCLGSASWLSAVWRKARRQESRQCVGLRNTLLCMSYLEGDSISFCHYAVGMLVAGAGQRSSARQRSMTGLGRKS</sequence>
<keyword evidence="2" id="KW-1185">Reference proteome</keyword>
<organism evidence="1 2">
    <name type="scientific">Parathielavia hyrcaniae</name>
    <dbReference type="NCBI Taxonomy" id="113614"/>
    <lineage>
        <taxon>Eukaryota</taxon>
        <taxon>Fungi</taxon>
        <taxon>Dikarya</taxon>
        <taxon>Ascomycota</taxon>
        <taxon>Pezizomycotina</taxon>
        <taxon>Sordariomycetes</taxon>
        <taxon>Sordariomycetidae</taxon>
        <taxon>Sordariales</taxon>
        <taxon>Chaetomiaceae</taxon>
        <taxon>Parathielavia</taxon>
    </lineage>
</organism>
<dbReference type="Proteomes" id="UP001305647">
    <property type="component" value="Unassembled WGS sequence"/>
</dbReference>
<reference evidence="1" key="2">
    <citation type="submission" date="2023-05" db="EMBL/GenBank/DDBJ databases">
        <authorList>
            <consortium name="Lawrence Berkeley National Laboratory"/>
            <person name="Steindorff A."/>
            <person name="Hensen N."/>
            <person name="Bonometti L."/>
            <person name="Westerberg I."/>
            <person name="Brannstrom I.O."/>
            <person name="Guillou S."/>
            <person name="Cros-Aarteil S."/>
            <person name="Calhoun S."/>
            <person name="Haridas S."/>
            <person name="Kuo A."/>
            <person name="Mondo S."/>
            <person name="Pangilinan J."/>
            <person name="Riley R."/>
            <person name="Labutti K."/>
            <person name="Andreopoulos B."/>
            <person name="Lipzen A."/>
            <person name="Chen C."/>
            <person name="Yanf M."/>
            <person name="Daum C."/>
            <person name="Ng V."/>
            <person name="Clum A."/>
            <person name="Ohm R."/>
            <person name="Martin F."/>
            <person name="Silar P."/>
            <person name="Natvig D."/>
            <person name="Lalanne C."/>
            <person name="Gautier V."/>
            <person name="Ament-Velasquez S.L."/>
            <person name="Kruys A."/>
            <person name="Hutchinson M.I."/>
            <person name="Powell A.J."/>
            <person name="Barry K."/>
            <person name="Miller A.N."/>
            <person name="Grigoriev I.V."/>
            <person name="Debuchy R."/>
            <person name="Gladieux P."/>
            <person name="Thoren M.H."/>
            <person name="Johannesson H."/>
        </authorList>
    </citation>
    <scope>NUCLEOTIDE SEQUENCE</scope>
    <source>
        <strain evidence="1">CBS 757.83</strain>
    </source>
</reference>
<proteinExistence type="predicted"/>
<evidence type="ECO:0000313" key="2">
    <source>
        <dbReference type="Proteomes" id="UP001305647"/>
    </source>
</evidence>